<organism evidence="1 2">
    <name type="scientific">Stentor coeruleus</name>
    <dbReference type="NCBI Taxonomy" id="5963"/>
    <lineage>
        <taxon>Eukaryota</taxon>
        <taxon>Sar</taxon>
        <taxon>Alveolata</taxon>
        <taxon>Ciliophora</taxon>
        <taxon>Postciliodesmatophora</taxon>
        <taxon>Heterotrichea</taxon>
        <taxon>Heterotrichida</taxon>
        <taxon>Stentoridae</taxon>
        <taxon>Stentor</taxon>
    </lineage>
</organism>
<evidence type="ECO:0000313" key="1">
    <source>
        <dbReference type="EMBL" id="OMJ82358.1"/>
    </source>
</evidence>
<dbReference type="Proteomes" id="UP000187209">
    <property type="component" value="Unassembled WGS sequence"/>
</dbReference>
<name>A0A1R2C025_9CILI</name>
<dbReference type="AlphaFoldDB" id="A0A1R2C025"/>
<reference evidence="1 2" key="1">
    <citation type="submission" date="2016-11" db="EMBL/GenBank/DDBJ databases">
        <title>The macronuclear genome of Stentor coeruleus: a giant cell with tiny introns.</title>
        <authorList>
            <person name="Slabodnick M."/>
            <person name="Ruby J.G."/>
            <person name="Reiff S.B."/>
            <person name="Swart E.C."/>
            <person name="Gosai S."/>
            <person name="Prabakaran S."/>
            <person name="Witkowska E."/>
            <person name="Larue G.E."/>
            <person name="Fisher S."/>
            <person name="Freeman R.M."/>
            <person name="Gunawardena J."/>
            <person name="Chu W."/>
            <person name="Stover N.A."/>
            <person name="Gregory B.D."/>
            <person name="Nowacki M."/>
            <person name="Derisi J."/>
            <person name="Roy S.W."/>
            <person name="Marshall W.F."/>
            <person name="Sood P."/>
        </authorList>
    </citation>
    <scope>NUCLEOTIDE SEQUENCE [LARGE SCALE GENOMIC DNA]</scope>
    <source>
        <strain evidence="1">WM001</strain>
    </source>
</reference>
<comment type="caution">
    <text evidence="1">The sequence shown here is derived from an EMBL/GenBank/DDBJ whole genome shotgun (WGS) entry which is preliminary data.</text>
</comment>
<gene>
    <name evidence="1" type="ORF">SteCoe_16958</name>
</gene>
<sequence>MGKRQIPSENLPTSILDPKETSEYFTFLKEADEEFKDSYKAFPDTFRAFSQNQDFNRLKTILTEKFLPNGVYERKITYLKQRYVIRMLNLLKDMIGAPRKISCMNERGEHMNWHEAFDSFINITSSQCSKNKLQVKDKLKELWM</sequence>
<accession>A0A1R2C025</accession>
<protein>
    <submittedName>
        <fullName evidence="1">Uncharacterized protein</fullName>
    </submittedName>
</protein>
<dbReference type="EMBL" id="MPUH01000343">
    <property type="protein sequence ID" value="OMJ82358.1"/>
    <property type="molecule type" value="Genomic_DNA"/>
</dbReference>
<keyword evidence="2" id="KW-1185">Reference proteome</keyword>
<evidence type="ECO:0000313" key="2">
    <source>
        <dbReference type="Proteomes" id="UP000187209"/>
    </source>
</evidence>
<proteinExistence type="predicted"/>